<dbReference type="KEGG" id="lfp:Y981_05800"/>
<organism evidence="1 2">
    <name type="scientific">Leptospirillum ferriphilum YSK</name>
    <dbReference type="NCBI Taxonomy" id="1441628"/>
    <lineage>
        <taxon>Bacteria</taxon>
        <taxon>Pseudomonadati</taxon>
        <taxon>Nitrospirota</taxon>
        <taxon>Nitrospiria</taxon>
        <taxon>Nitrospirales</taxon>
        <taxon>Nitrospiraceae</taxon>
        <taxon>Leptospirillum</taxon>
    </lineage>
</organism>
<dbReference type="InterPro" id="IPR007215">
    <property type="entry name" value="Sulphur_relay_TusB/DsrH"/>
</dbReference>
<dbReference type="GO" id="GO:0005737">
    <property type="term" value="C:cytoplasm"/>
    <property type="evidence" value="ECO:0007669"/>
    <property type="project" value="InterPro"/>
</dbReference>
<proteinExistence type="predicted"/>
<dbReference type="GO" id="GO:0002143">
    <property type="term" value="P:tRNA wobble position uridine thiolation"/>
    <property type="evidence" value="ECO:0007669"/>
    <property type="project" value="InterPro"/>
</dbReference>
<evidence type="ECO:0000313" key="2">
    <source>
        <dbReference type="Proteomes" id="UP000027059"/>
    </source>
</evidence>
<dbReference type="HOGENOM" id="CLU_2193670_0_0_0"/>
<accession>A0A059XPF8</accession>
<dbReference type="OrthoDB" id="9006161at2"/>
<dbReference type="InterPro" id="IPR027396">
    <property type="entry name" value="DsrEFH-like"/>
</dbReference>
<keyword evidence="2" id="KW-1185">Reference proteome</keyword>
<dbReference type="EMBL" id="CP007243">
    <property type="protein sequence ID" value="AIA30459.1"/>
    <property type="molecule type" value="Genomic_DNA"/>
</dbReference>
<evidence type="ECO:0000313" key="1">
    <source>
        <dbReference type="EMBL" id="AIA30459.1"/>
    </source>
</evidence>
<dbReference type="Pfam" id="PF04077">
    <property type="entry name" value="DsrH"/>
    <property type="match status" value="1"/>
</dbReference>
<dbReference type="Gene3D" id="3.40.1260.10">
    <property type="entry name" value="DsrEFH-like"/>
    <property type="match status" value="1"/>
</dbReference>
<dbReference type="SUPFAM" id="SSF75169">
    <property type="entry name" value="DsrEFH-like"/>
    <property type="match status" value="1"/>
</dbReference>
<dbReference type="RefSeq" id="WP_014960942.1">
    <property type="nucleotide sequence ID" value="NZ_CP007243.1"/>
</dbReference>
<dbReference type="Proteomes" id="UP000027059">
    <property type="component" value="Chromosome"/>
</dbReference>
<protein>
    <submittedName>
        <fullName evidence="1">Sulfur reduction protein DsrE</fullName>
    </submittedName>
</protein>
<dbReference type="AlphaFoldDB" id="A0A059XPF8"/>
<name>A0A059XPF8_9BACT</name>
<gene>
    <name evidence="1" type="ORF">Y981_05800</name>
</gene>
<reference evidence="2" key="1">
    <citation type="submission" date="2014-02" db="EMBL/GenBank/DDBJ databases">
        <title>Complete genome sequence and comparative genomic analysis of the nitrogen-fixing bacterium Leptospirillum ferriphilum YSK.</title>
        <authorList>
            <person name="Guo X."/>
            <person name="Yin H."/>
            <person name="Liang Y."/>
            <person name="Hu Q."/>
            <person name="Ma L."/>
            <person name="Xiao Y."/>
            <person name="Zhang X."/>
            <person name="Qiu G."/>
            <person name="Liu X."/>
        </authorList>
    </citation>
    <scope>NUCLEOTIDE SEQUENCE [LARGE SCALE GENOMIC DNA]</scope>
    <source>
        <strain evidence="2">YSK</strain>
    </source>
</reference>
<sequence length="108" mass="11939">MSRYLVVASRDIAEYRGGDSLFDLSESLGKNQGNVFLFLVENGVLCARENSHFSSRMTDLASVGIQILADDVSCRARGIRRLTPGVHFSGMDELADAIGLGFDNIYWY</sequence>
<reference evidence="1 2" key="2">
    <citation type="journal article" date="2015" name="Biomed. Res. Int.">
        <title>Effects of Arsenite Resistance on the Growth and Functional Gene Expression of Leptospirillum ferriphilum and Acidithiobacillus thiooxidans in Pure Culture and Coculture.</title>
        <authorList>
            <person name="Jiang H."/>
            <person name="Liang Y."/>
            <person name="Yin H."/>
            <person name="Xiao Y."/>
            <person name="Guo X."/>
            <person name="Xu Y."/>
            <person name="Hu Q."/>
            <person name="Liu H."/>
            <person name="Liu X."/>
        </authorList>
    </citation>
    <scope>NUCLEOTIDE SEQUENCE [LARGE SCALE GENOMIC DNA]</scope>
    <source>
        <strain evidence="1 2">YSK</strain>
    </source>
</reference>